<dbReference type="PANTHER" id="PTHR35145">
    <property type="entry name" value="CYTOPLASMIC PROTEIN-RELATED"/>
    <property type="match status" value="1"/>
</dbReference>
<dbReference type="Gene3D" id="3.90.1150.30">
    <property type="match status" value="1"/>
</dbReference>
<protein>
    <recommendedName>
        <fullName evidence="2">MmcQ-like protein</fullName>
    </recommendedName>
</protein>
<sequence>MNIEDVREFCLSMKGVSEDFPFDETTLVFKVLGKMFCLANLEGDLRINIKNDPEKIIALREEYQAVSPGYHMNKKHWNTVRIDGTIKKEVIHEWIIESYNLVIKGMPKKIAEKLNVL</sequence>
<dbReference type="InterPro" id="IPR058532">
    <property type="entry name" value="YjbR/MT2646/Rv2570-like"/>
</dbReference>
<accession>A0A3B0TZT9</accession>
<evidence type="ECO:0000313" key="1">
    <source>
        <dbReference type="EMBL" id="VAW14064.1"/>
    </source>
</evidence>
<dbReference type="AlphaFoldDB" id="A0A3B0TZT9"/>
<dbReference type="SUPFAM" id="SSF142906">
    <property type="entry name" value="YjbR-like"/>
    <property type="match status" value="1"/>
</dbReference>
<dbReference type="InterPro" id="IPR038056">
    <property type="entry name" value="YjbR-like_sf"/>
</dbReference>
<organism evidence="1">
    <name type="scientific">hydrothermal vent metagenome</name>
    <dbReference type="NCBI Taxonomy" id="652676"/>
    <lineage>
        <taxon>unclassified sequences</taxon>
        <taxon>metagenomes</taxon>
        <taxon>ecological metagenomes</taxon>
    </lineage>
</organism>
<proteinExistence type="predicted"/>
<evidence type="ECO:0008006" key="2">
    <source>
        <dbReference type="Google" id="ProtNLM"/>
    </source>
</evidence>
<dbReference type="PANTHER" id="PTHR35145:SF1">
    <property type="entry name" value="CYTOPLASMIC PROTEIN"/>
    <property type="match status" value="1"/>
</dbReference>
<dbReference type="InterPro" id="IPR007351">
    <property type="entry name" value="YjbR"/>
</dbReference>
<dbReference type="EMBL" id="UOEP01000031">
    <property type="protein sequence ID" value="VAW14064.1"/>
    <property type="molecule type" value="Genomic_DNA"/>
</dbReference>
<gene>
    <name evidence="1" type="ORF">MNBD_BACTEROID01-2784</name>
</gene>
<name>A0A3B0TZT9_9ZZZZ</name>
<dbReference type="Pfam" id="PF04237">
    <property type="entry name" value="YjbR"/>
    <property type="match status" value="1"/>
</dbReference>
<reference evidence="1" key="1">
    <citation type="submission" date="2018-06" db="EMBL/GenBank/DDBJ databases">
        <authorList>
            <person name="Zhirakovskaya E."/>
        </authorList>
    </citation>
    <scope>NUCLEOTIDE SEQUENCE</scope>
</reference>